<dbReference type="SUPFAM" id="SSF48371">
    <property type="entry name" value="ARM repeat"/>
    <property type="match status" value="1"/>
</dbReference>
<feature type="compositionally biased region" description="Polar residues" evidence="9">
    <location>
        <begin position="311"/>
        <end position="322"/>
    </location>
</feature>
<evidence type="ECO:0000259" key="10">
    <source>
        <dbReference type="PROSITE" id="PS51363"/>
    </source>
</evidence>
<dbReference type="GO" id="GO:0031369">
    <property type="term" value="F:translation initiation factor binding"/>
    <property type="evidence" value="ECO:0007669"/>
    <property type="project" value="InterPro"/>
</dbReference>
<evidence type="ECO:0000256" key="3">
    <source>
        <dbReference type="ARBA" id="ARBA00022490"/>
    </source>
</evidence>
<comment type="caution">
    <text evidence="11">The sequence shown here is derived from an EMBL/GenBank/DDBJ whole genome shotgun (WGS) entry which is preliminary data.</text>
</comment>
<accession>A0AA35RDG5</accession>
<dbReference type="PROSITE" id="PS51363">
    <property type="entry name" value="W2"/>
    <property type="match status" value="1"/>
</dbReference>
<dbReference type="PANTHER" id="PTHR45887">
    <property type="entry name" value="TRANSLATION INITIATION FACTOR EIF-2B SUBUNIT EPSILON"/>
    <property type="match status" value="1"/>
</dbReference>
<evidence type="ECO:0000256" key="5">
    <source>
        <dbReference type="ARBA" id="ARBA00022917"/>
    </source>
</evidence>
<comment type="subcellular location">
    <subcellularLocation>
        <location evidence="1">Cytoplasm</location>
        <location evidence="1">Cytosol</location>
    </subcellularLocation>
</comment>
<evidence type="ECO:0000313" key="12">
    <source>
        <dbReference type="Proteomes" id="UP001174909"/>
    </source>
</evidence>
<protein>
    <recommendedName>
        <fullName evidence="6">Translation initiation factor eIF2B subunit epsilon</fullName>
    </recommendedName>
    <alternativeName>
        <fullName evidence="7">eIF2B GDP-GTP exchange factor subunit epsilon</fullName>
    </alternativeName>
</protein>
<dbReference type="InterPro" id="IPR016024">
    <property type="entry name" value="ARM-type_fold"/>
</dbReference>
<dbReference type="GO" id="GO:0005085">
    <property type="term" value="F:guanyl-nucleotide exchange factor activity"/>
    <property type="evidence" value="ECO:0007669"/>
    <property type="project" value="InterPro"/>
</dbReference>
<dbReference type="InterPro" id="IPR051956">
    <property type="entry name" value="eIF2B_epsilon"/>
</dbReference>
<evidence type="ECO:0000313" key="11">
    <source>
        <dbReference type="EMBL" id="CAI8009448.1"/>
    </source>
</evidence>
<reference evidence="11" key="1">
    <citation type="submission" date="2023-03" db="EMBL/GenBank/DDBJ databases">
        <authorList>
            <person name="Steffen K."/>
            <person name="Cardenas P."/>
        </authorList>
    </citation>
    <scope>NUCLEOTIDE SEQUENCE</scope>
</reference>
<evidence type="ECO:0000256" key="1">
    <source>
        <dbReference type="ARBA" id="ARBA00004514"/>
    </source>
</evidence>
<comment type="subunit">
    <text evidence="8">Component of the translation initiation factor 2B (eIF2B) complex which is a heterodecamer of two sets of five different subunits: alpha, beta, gamma, delta and epsilon. Subunits alpha, beta and delta comprise a regulatory subcomplex and subunits epsilon and gamma comprise a catalytic subcomplex. Within the complex, the hexameric regulatory complex resides at the center, with the two heterodimeric catalytic subcomplexes bound on opposite sides.</text>
</comment>
<dbReference type="InterPro" id="IPR029044">
    <property type="entry name" value="Nucleotide-diphossugar_trans"/>
</dbReference>
<dbReference type="InterPro" id="IPR056764">
    <property type="entry name" value="LbH_EIF2B3/5"/>
</dbReference>
<dbReference type="Pfam" id="PF02020">
    <property type="entry name" value="W2"/>
    <property type="match status" value="1"/>
</dbReference>
<name>A0AA35RDG5_GEOBA</name>
<dbReference type="CDD" id="cd11558">
    <property type="entry name" value="W2_eIF2B_epsilon"/>
    <property type="match status" value="1"/>
</dbReference>
<evidence type="ECO:0000256" key="7">
    <source>
        <dbReference type="ARBA" id="ARBA00044345"/>
    </source>
</evidence>
<evidence type="ECO:0000256" key="8">
    <source>
        <dbReference type="ARBA" id="ARBA00046432"/>
    </source>
</evidence>
<dbReference type="InterPro" id="IPR003307">
    <property type="entry name" value="W2_domain"/>
</dbReference>
<dbReference type="EMBL" id="CASHTH010000959">
    <property type="protein sequence ID" value="CAI8009448.1"/>
    <property type="molecule type" value="Genomic_DNA"/>
</dbReference>
<gene>
    <name evidence="11" type="ORF">GBAR_LOCUS6336</name>
</gene>
<feature type="compositionally biased region" description="Low complexity" evidence="9">
    <location>
        <begin position="360"/>
        <end position="376"/>
    </location>
</feature>
<sequence length="577" mass="64449">MQLQEVVQRHRELKKKDKMLVMTCVYKKAQPKHRTRSTEDDILICTNSADGQLLHCEKPRKQRRLNIPLSLLDDHREIEVRYDLLDCHISICSPTVPQLFSDNFDYQTRHHFIRGILMNEDILGNHIYTHVISDQYAARVCNFSTYDAISKDVIHRWVYPLVPDNTDEACSYGRRNIYLNTNVSLAFGCELHEDVVIGRNTSVGVSTHITQSSIGHNCRIGDNVVIEGAYIWDNCVIERGSKVYRSILCDSVYVKSNVVVEAGCVLSYGVIVGPQFTVKRGSKITTSRDSGVPGDDEGEWGDEGVKVAEVTQKSPTEDSNPTEVGREGRGFLWHPPTTVEEDEESEQFAVEEWPADEAESSGGESSSGSSRDSSPGPAQPSHQFSEGADLDNLLFYNEIIDLIRSGLAEKVNTDNTILMINAAKHAYNIPIHDVPLAIVRAIMEGPRRSTTPSSTGAPTGNLQSQPDTMTYIKSAVNFFTSLLQHYIRDQSLQMSVAETLADCAEKQGAVLANLARLVLLFYNRDILEESVILSWHKRYSSSAGDLPKKLEVLKVVKPVIEWLQTASEESSDDEEGE</sequence>
<dbReference type="SUPFAM" id="SSF53448">
    <property type="entry name" value="Nucleotide-diphospho-sugar transferases"/>
    <property type="match status" value="1"/>
</dbReference>
<keyword evidence="5" id="KW-0648">Protein biosynthesis</keyword>
<proteinExistence type="inferred from homology"/>
<keyword evidence="3" id="KW-0963">Cytoplasm</keyword>
<evidence type="ECO:0000256" key="9">
    <source>
        <dbReference type="SAM" id="MobiDB-lite"/>
    </source>
</evidence>
<keyword evidence="4 11" id="KW-0396">Initiation factor</keyword>
<dbReference type="InterPro" id="IPR044123">
    <property type="entry name" value="W2_eIF2B_epsilon"/>
</dbReference>
<dbReference type="PANTHER" id="PTHR45887:SF1">
    <property type="entry name" value="TRANSLATION INITIATION FACTOR EIF-2B SUBUNIT EPSILON"/>
    <property type="match status" value="1"/>
</dbReference>
<feature type="domain" description="W2" evidence="10">
    <location>
        <begin position="389"/>
        <end position="573"/>
    </location>
</feature>
<evidence type="ECO:0000256" key="4">
    <source>
        <dbReference type="ARBA" id="ARBA00022540"/>
    </source>
</evidence>
<keyword evidence="12" id="KW-1185">Reference proteome</keyword>
<comment type="similarity">
    <text evidence="2">Belongs to the eIF-2B gamma/epsilon subunits family.</text>
</comment>
<feature type="region of interest" description="Disordered" evidence="9">
    <location>
        <begin position="283"/>
        <end position="385"/>
    </location>
</feature>
<dbReference type="Pfam" id="PF25084">
    <property type="entry name" value="LbH_EIF2B"/>
    <property type="match status" value="1"/>
</dbReference>
<evidence type="ECO:0000256" key="2">
    <source>
        <dbReference type="ARBA" id="ARBA00007878"/>
    </source>
</evidence>
<organism evidence="11 12">
    <name type="scientific">Geodia barretti</name>
    <name type="common">Barrett's horny sponge</name>
    <dbReference type="NCBI Taxonomy" id="519541"/>
    <lineage>
        <taxon>Eukaryota</taxon>
        <taxon>Metazoa</taxon>
        <taxon>Porifera</taxon>
        <taxon>Demospongiae</taxon>
        <taxon>Heteroscleromorpha</taxon>
        <taxon>Tetractinellida</taxon>
        <taxon>Astrophorina</taxon>
        <taxon>Geodiidae</taxon>
        <taxon>Geodia</taxon>
    </lineage>
</organism>
<dbReference type="SMART" id="SM00515">
    <property type="entry name" value="eIF5C"/>
    <property type="match status" value="1"/>
</dbReference>
<dbReference type="InterPro" id="IPR011004">
    <property type="entry name" value="Trimer_LpxA-like_sf"/>
</dbReference>
<dbReference type="AlphaFoldDB" id="A0AA35RDG5"/>
<dbReference type="Proteomes" id="UP001174909">
    <property type="component" value="Unassembled WGS sequence"/>
</dbReference>
<dbReference type="Gene3D" id="1.25.40.180">
    <property type="match status" value="1"/>
</dbReference>
<dbReference type="GO" id="GO:0003743">
    <property type="term" value="F:translation initiation factor activity"/>
    <property type="evidence" value="ECO:0007669"/>
    <property type="project" value="UniProtKB-KW"/>
</dbReference>
<dbReference type="SUPFAM" id="SSF51161">
    <property type="entry name" value="Trimeric LpxA-like enzymes"/>
    <property type="match status" value="1"/>
</dbReference>
<dbReference type="GO" id="GO:0005851">
    <property type="term" value="C:eukaryotic translation initiation factor 2B complex"/>
    <property type="evidence" value="ECO:0007669"/>
    <property type="project" value="TreeGrafter"/>
</dbReference>
<dbReference type="Gene3D" id="2.160.10.10">
    <property type="entry name" value="Hexapeptide repeat proteins"/>
    <property type="match status" value="1"/>
</dbReference>
<evidence type="ECO:0000256" key="6">
    <source>
        <dbReference type="ARBA" id="ARBA00044144"/>
    </source>
</evidence>